<protein>
    <submittedName>
        <fullName evidence="2">Uncharacterized protein</fullName>
    </submittedName>
</protein>
<feature type="transmembrane region" description="Helical" evidence="1">
    <location>
        <begin position="25"/>
        <end position="42"/>
    </location>
</feature>
<dbReference type="GO" id="GO:0007165">
    <property type="term" value="P:signal transduction"/>
    <property type="evidence" value="ECO:0007669"/>
    <property type="project" value="TreeGrafter"/>
</dbReference>
<dbReference type="EMBL" id="VSRR010001212">
    <property type="protein sequence ID" value="MPC23495.1"/>
    <property type="molecule type" value="Genomic_DNA"/>
</dbReference>
<evidence type="ECO:0000256" key="1">
    <source>
        <dbReference type="SAM" id="Phobius"/>
    </source>
</evidence>
<dbReference type="Proteomes" id="UP000324222">
    <property type="component" value="Unassembled WGS sequence"/>
</dbReference>
<evidence type="ECO:0000313" key="2">
    <source>
        <dbReference type="EMBL" id="MPC23495.1"/>
    </source>
</evidence>
<name>A0A5B7DQI7_PORTR</name>
<keyword evidence="1" id="KW-1133">Transmembrane helix</keyword>
<sequence>MLVQTCDETTTTSNMSAPSGGRRRFLGLLLVFLLGFVTLVGTEVEAVPATDERSHRLPRWIDGLWKKIRSGYDSVSSSSDYTGTTSSGESVYRFLGLDEDVMHHFKTFLSPANPASMMVFEHRSIIFWMVTQVFTDADGALMSGQAGHLYIYAVWGNQMQSTIVETNGAVKCEVFLKAIDFVDFVCAERLYQHQHFESTKNGSGVYRMTWHDKLEVTLRRPLPTHSVRDLLVWRYEDHALIAFLNTLEVRTLYGGLQVDGLTQVASDIFRHRSMMVEGRLFTSYNHLEKAAFITKHARGFAKLVIGSRHFLAVANFMGKDGNTETHSDIFVYESGVGTRLFQRVRTSAARSFASFTFRSAHKEEHFLVVANEYSVNAVNNIRFDANTLLLTDKEQTITSEYTMQALGARTARLQLLNGRDITTFLQQLVLNNTNTAITGHVIVRGDVIANSIQTTGSVQPLDPQDIARRALLHSTQNTQIVTGIHTVGGVSMEGGLRVVGTLNGLSIPRDVYLRSSNETVNRPVTFNSLQANSVQVLSRLGDVRVLNGELDVLLVHGDQQVSGRKVFTEMVLLGHSSVSLTVSGHRLRDLEKNTLIQDLLVALQSMCGRSIMGEVRFEGRVDVVDAVLGGANVTHMFLFGLPLHTTSIPATFVFEGPVRIVGDTRVTNHLNGKRVDLYALLAGTHTFTRQVTFTSDLVAEGHVHVATTVNGINLQELHRVLALLSSTVTVTNLHDITLHSPSFRGGLEVRRGGSVVVAGLDLQDVVMRDTDAIITGLKTMPAVQVATAAAGHVEVLPGGRVDGVVLEDLFFANSLRKTAQGTQQIVGGSLGVVVAASVTGTQLGAFERSVVYRDTASERLGGSLRFNGQVTIQDLSFNVVLEGTINGLQVNSDFVVQGRQAVISGRKTFAHLTILGNLSMVEGGTVQGVDVSELSRLAARKTGQGQVIVVPGLTTLQSLNYVGSNFLVEGRVDGVVLRRDTVLLRTVEQVMSGTLEVTAGDARLPAVVAPLLVVLDNRFNGVEFDRLQNMTVRMDRRVVIQNNVVFQGMCRFTSLAIRSQLVNGVHLRELAELINADYLLNLGNHLGAVLHAARSTREVMAVKGAEIWYYEELPFQKLSKLIAVTLRSDTLVFGVHDSLVGIDMTNDAVYTYRMDVPFPALYPAVKVLEPIAVAGLGSGLLATCGRLAMDATPAGTHQLPNFQVIHLQGGTGTGYGHIYSLEANGGVLAAFETRECRDLVSFQLQDGRVCVAVLNYRAPTIILCGTASTGFHLLTRLDTTRATKGVWVSFQGAEYLLVGQEPSQTEAGVLALYKYDHSLSRMVLVSEAHEPVSSHVVATVLGDAILVAVTGKRTPLCDTFVEVYLTNTTDIGHNLQGKIGSSVLANVWPGLPEQRLEVPEAVHSSLLHLHTGEVVLMVQTRHSLYHYYLRGTKFVFVREMNTASSLCPWSTPFLAGDPRTLHIAYAGLGAYQEDYKGAKLLPVSTTIYRAVYRGPSFDTLYRGSSHLSSSLHAHPPSTSYSISYGSTPHYRS</sequence>
<dbReference type="PANTHER" id="PTHR15261:SF4">
    <property type="entry name" value="THROMBOSPONDIN-TYPE LAMININ G DOMAIN AND EAR REPEAT-CONTAINING PROTEIN"/>
    <property type="match status" value="1"/>
</dbReference>
<accession>A0A5B7DQI7</accession>
<keyword evidence="1" id="KW-0472">Membrane</keyword>
<organism evidence="2 3">
    <name type="scientific">Portunus trituberculatus</name>
    <name type="common">Swimming crab</name>
    <name type="synonym">Neptunus trituberculatus</name>
    <dbReference type="NCBI Taxonomy" id="210409"/>
    <lineage>
        <taxon>Eukaryota</taxon>
        <taxon>Metazoa</taxon>
        <taxon>Ecdysozoa</taxon>
        <taxon>Arthropoda</taxon>
        <taxon>Crustacea</taxon>
        <taxon>Multicrustacea</taxon>
        <taxon>Malacostraca</taxon>
        <taxon>Eumalacostraca</taxon>
        <taxon>Eucarida</taxon>
        <taxon>Decapoda</taxon>
        <taxon>Pleocyemata</taxon>
        <taxon>Brachyura</taxon>
        <taxon>Eubrachyura</taxon>
        <taxon>Portunoidea</taxon>
        <taxon>Portunidae</taxon>
        <taxon>Portuninae</taxon>
        <taxon>Portunus</taxon>
    </lineage>
</organism>
<reference evidence="2 3" key="1">
    <citation type="submission" date="2019-05" db="EMBL/GenBank/DDBJ databases">
        <title>Another draft genome of Portunus trituberculatus and its Hox gene families provides insights of decapod evolution.</title>
        <authorList>
            <person name="Jeong J.-H."/>
            <person name="Song I."/>
            <person name="Kim S."/>
            <person name="Choi T."/>
            <person name="Kim D."/>
            <person name="Ryu S."/>
            <person name="Kim W."/>
        </authorList>
    </citation>
    <scope>NUCLEOTIDE SEQUENCE [LARGE SCALE GENOMIC DNA]</scope>
    <source>
        <tissue evidence="2">Muscle</tissue>
    </source>
</reference>
<comment type="caution">
    <text evidence="2">The sequence shown here is derived from an EMBL/GenBank/DDBJ whole genome shotgun (WGS) entry which is preliminary data.</text>
</comment>
<evidence type="ECO:0000313" key="3">
    <source>
        <dbReference type="Proteomes" id="UP000324222"/>
    </source>
</evidence>
<dbReference type="PANTHER" id="PTHR15261">
    <property type="entry name" value="THROMBOSPONDIN-TYPE LAMININ G DOMAIN AND EAR REPEAT-CONTAINING"/>
    <property type="match status" value="1"/>
</dbReference>
<dbReference type="OrthoDB" id="6356419at2759"/>
<proteinExistence type="predicted"/>
<keyword evidence="3" id="KW-1185">Reference proteome</keyword>
<gene>
    <name evidence="2" type="ORF">E2C01_016545</name>
</gene>
<keyword evidence="1" id="KW-0812">Transmembrane</keyword>